<dbReference type="PANTHER" id="PTHR45763:SF8">
    <property type="entry name" value="ALPHA_BETA-HYDROLASES SUPERFAMILY PROTEIN"/>
    <property type="match status" value="1"/>
</dbReference>
<dbReference type="STRING" id="4232.A0A251VIQ2"/>
<evidence type="ECO:0000259" key="2">
    <source>
        <dbReference type="Pfam" id="PF00561"/>
    </source>
</evidence>
<feature type="domain" description="AB hydrolase-1" evidence="2">
    <location>
        <begin position="229"/>
        <end position="492"/>
    </location>
</feature>
<reference evidence="4" key="2">
    <citation type="submission" date="2017-02" db="EMBL/GenBank/DDBJ databases">
        <title>Sunflower complete genome.</title>
        <authorList>
            <person name="Langlade N."/>
            <person name="Munos S."/>
        </authorList>
    </citation>
    <scope>NUCLEOTIDE SEQUENCE [LARGE SCALE GENOMIC DNA]</scope>
    <source>
        <tissue evidence="4">Leaves</tissue>
    </source>
</reference>
<proteinExistence type="predicted"/>
<evidence type="ECO:0000313" key="3">
    <source>
        <dbReference type="EMBL" id="KAF5819437.1"/>
    </source>
</evidence>
<organism evidence="4 5">
    <name type="scientific">Helianthus annuus</name>
    <name type="common">Common sunflower</name>
    <dbReference type="NCBI Taxonomy" id="4232"/>
    <lineage>
        <taxon>Eukaryota</taxon>
        <taxon>Viridiplantae</taxon>
        <taxon>Streptophyta</taxon>
        <taxon>Embryophyta</taxon>
        <taxon>Tracheophyta</taxon>
        <taxon>Spermatophyta</taxon>
        <taxon>Magnoliopsida</taxon>
        <taxon>eudicotyledons</taxon>
        <taxon>Gunneridae</taxon>
        <taxon>Pentapetalae</taxon>
        <taxon>asterids</taxon>
        <taxon>campanulids</taxon>
        <taxon>Asterales</taxon>
        <taxon>Asteraceae</taxon>
        <taxon>Asteroideae</taxon>
        <taxon>Heliantheae alliance</taxon>
        <taxon>Heliantheae</taxon>
        <taxon>Helianthus</taxon>
    </lineage>
</organism>
<dbReference type="SUPFAM" id="SSF53474">
    <property type="entry name" value="alpha/beta-Hydrolases"/>
    <property type="match status" value="1"/>
</dbReference>
<sequence>MDESGRSKSWTEAVGRPETWAEDIGRSKSWTEELASLVEDTGIRYTGEDHTSSSLSTPSFELKAVLEGEKAESESFRDQMKGFAKAWGEIVVELGKGCKDVVLQSVLTDDSYVVKKVRGPCRVVVEKFSVLNEFLPEDRDPVVAWPVILSVILVTLSVLCVNIKHENTPVPLVQLHAPSATRILLPDGRNMSYHEQGVSADKARYTLVAAHSFLSSRLAGIPGIKLSLLEEFGVRLVTYDLPGFGESDPHSNRTLQSSAMDLLHLTDALKIDKFWMVGYSSGAIHAWAALKYIPHKIAGAVIFAPMVNPYDPVLTKEEKLGIWEKWTRKRKVNYFLARQFPRFLRYFYRRTFLSGKHGPIDKWLSVTLSEQDKVVTEDPIFKKFWQRDVEESIRQGNVKPFVEETVLQVSNWPFSITDLQVQKKCPEKGLFHWFNFMSDEPECELVGFLEPIHIWQGMEDLVVPPVVTDYVARVLPNAVVHKVPNQGHFSYFYFCDECHREILSTLFGEPQGPLEVLDQEVIKEEEDGDGQSQTTSILPN</sequence>
<dbReference type="EMBL" id="MNCJ02000317">
    <property type="protein sequence ID" value="KAF5819437.1"/>
    <property type="molecule type" value="Genomic_DNA"/>
</dbReference>
<keyword evidence="4" id="KW-0378">Hydrolase</keyword>
<dbReference type="Pfam" id="PF00561">
    <property type="entry name" value="Abhydrolase_1"/>
    <property type="match status" value="1"/>
</dbReference>
<dbReference type="Gramene" id="mRNA:HanXRQr2_Chr02g0077581">
    <property type="protein sequence ID" value="mRNA:HanXRQr2_Chr02g0077581"/>
    <property type="gene ID" value="HanXRQr2_Chr02g0077581"/>
</dbReference>
<reference evidence="3 5" key="1">
    <citation type="journal article" date="2017" name="Nature">
        <title>The sunflower genome provides insights into oil metabolism, flowering and Asterid evolution.</title>
        <authorList>
            <person name="Badouin H."/>
            <person name="Gouzy J."/>
            <person name="Grassa C.J."/>
            <person name="Murat F."/>
            <person name="Staton S.E."/>
            <person name="Cottret L."/>
            <person name="Lelandais-Briere C."/>
            <person name="Owens G.L."/>
            <person name="Carrere S."/>
            <person name="Mayjonade B."/>
            <person name="Legrand L."/>
            <person name="Gill N."/>
            <person name="Kane N.C."/>
            <person name="Bowers J.E."/>
            <person name="Hubner S."/>
            <person name="Bellec A."/>
            <person name="Berard A."/>
            <person name="Berges H."/>
            <person name="Blanchet N."/>
            <person name="Boniface M.C."/>
            <person name="Brunel D."/>
            <person name="Catrice O."/>
            <person name="Chaidir N."/>
            <person name="Claudel C."/>
            <person name="Donnadieu C."/>
            <person name="Faraut T."/>
            <person name="Fievet G."/>
            <person name="Helmstetter N."/>
            <person name="King M."/>
            <person name="Knapp S.J."/>
            <person name="Lai Z."/>
            <person name="Le Paslier M.C."/>
            <person name="Lippi Y."/>
            <person name="Lorenzon L."/>
            <person name="Mandel J.R."/>
            <person name="Marage G."/>
            <person name="Marchand G."/>
            <person name="Marquand E."/>
            <person name="Bret-Mestries E."/>
            <person name="Morien E."/>
            <person name="Nambeesan S."/>
            <person name="Nguyen T."/>
            <person name="Pegot-Espagnet P."/>
            <person name="Pouilly N."/>
            <person name="Raftis F."/>
            <person name="Sallet E."/>
            <person name="Schiex T."/>
            <person name="Thomas J."/>
            <person name="Vandecasteele C."/>
            <person name="Vares D."/>
            <person name="Vear F."/>
            <person name="Vautrin S."/>
            <person name="Crespi M."/>
            <person name="Mangin B."/>
            <person name="Burke J.M."/>
            <person name="Salse J."/>
            <person name="Munos S."/>
            <person name="Vincourt P."/>
            <person name="Rieseberg L.H."/>
            <person name="Langlade N.B."/>
        </authorList>
    </citation>
    <scope>NUCLEOTIDE SEQUENCE [LARGE SCALE GENOMIC DNA]</scope>
    <source>
        <strain evidence="5">cv. SF193</strain>
        <tissue evidence="3">Leaves</tissue>
    </source>
</reference>
<feature type="region of interest" description="Disordered" evidence="1">
    <location>
        <begin position="1"/>
        <end position="22"/>
    </location>
</feature>
<dbReference type="OMA" id="LDMQYLA"/>
<dbReference type="Gene3D" id="3.40.50.1820">
    <property type="entry name" value="alpha/beta hydrolase"/>
    <property type="match status" value="1"/>
</dbReference>
<evidence type="ECO:0000313" key="5">
    <source>
        <dbReference type="Proteomes" id="UP000215914"/>
    </source>
</evidence>
<dbReference type="InterPro" id="IPR029058">
    <property type="entry name" value="AB_hydrolase_fold"/>
</dbReference>
<accession>A0A251VIQ2</accession>
<dbReference type="InterPro" id="IPR000073">
    <property type="entry name" value="AB_hydrolase_1"/>
</dbReference>
<dbReference type="EMBL" id="CM007891">
    <property type="protein sequence ID" value="OTG34986.1"/>
    <property type="molecule type" value="Genomic_DNA"/>
</dbReference>
<dbReference type="OrthoDB" id="294702at2759"/>
<protein>
    <submittedName>
        <fullName evidence="3">Alpha/beta hydrolase-1</fullName>
    </submittedName>
    <submittedName>
        <fullName evidence="4">Putative alpha/beta-Hydrolases superfamily protein</fullName>
    </submittedName>
</protein>
<evidence type="ECO:0000313" key="4">
    <source>
        <dbReference type="EMBL" id="OTG34986.1"/>
    </source>
</evidence>
<dbReference type="AlphaFoldDB" id="A0A251VIQ2"/>
<evidence type="ECO:0000256" key="1">
    <source>
        <dbReference type="SAM" id="MobiDB-lite"/>
    </source>
</evidence>
<reference evidence="3" key="3">
    <citation type="submission" date="2020-06" db="EMBL/GenBank/DDBJ databases">
        <title>Helianthus annuus Genome sequencing and assembly Release 2.</title>
        <authorList>
            <person name="Gouzy J."/>
            <person name="Langlade N."/>
            <person name="Munos S."/>
        </authorList>
    </citation>
    <scope>NUCLEOTIDE SEQUENCE</scope>
    <source>
        <tissue evidence="3">Leaves</tissue>
    </source>
</reference>
<keyword evidence="5" id="KW-1185">Reference proteome</keyword>
<dbReference type="Proteomes" id="UP000215914">
    <property type="component" value="Chromosome 2"/>
</dbReference>
<dbReference type="FunCoup" id="A0A251VIQ2">
    <property type="interactions" value="1103"/>
</dbReference>
<dbReference type="GO" id="GO:0016787">
    <property type="term" value="F:hydrolase activity"/>
    <property type="evidence" value="ECO:0007669"/>
    <property type="project" value="UniProtKB-KW"/>
</dbReference>
<dbReference type="PANTHER" id="PTHR45763">
    <property type="entry name" value="HYDROLASE, ALPHA/BETA FOLD FAMILY PROTEIN, EXPRESSED-RELATED"/>
    <property type="match status" value="1"/>
</dbReference>
<dbReference type="InParanoid" id="A0A251VIQ2"/>
<gene>
    <name evidence="4" type="ORF">HannXRQ_Chr02g0051901</name>
    <name evidence="3" type="ORF">HanXRQr2_Chr02g0077581</name>
</gene>
<name>A0A251VIQ2_HELAN</name>